<comment type="caution">
    <text evidence="3">The sequence shown here is derived from an EMBL/GenBank/DDBJ whole genome shotgun (WGS) entry which is preliminary data.</text>
</comment>
<organism evidence="3 4">
    <name type="scientific">Flavobacterium profundi</name>
    <dbReference type="NCBI Taxonomy" id="1774945"/>
    <lineage>
        <taxon>Bacteria</taxon>
        <taxon>Pseudomonadati</taxon>
        <taxon>Bacteroidota</taxon>
        <taxon>Flavobacteriia</taxon>
        <taxon>Flavobacteriales</taxon>
        <taxon>Flavobacteriaceae</taxon>
        <taxon>Flavobacterium</taxon>
    </lineage>
</organism>
<keyword evidence="4" id="KW-1185">Reference proteome</keyword>
<feature type="domain" description="SCP" evidence="2">
    <location>
        <begin position="34"/>
        <end position="163"/>
    </location>
</feature>
<gene>
    <name evidence="3" type="ORF">GOQ30_09585</name>
</gene>
<keyword evidence="1" id="KW-0732">Signal</keyword>
<evidence type="ECO:0000256" key="1">
    <source>
        <dbReference type="SAM" id="SignalP"/>
    </source>
</evidence>
<dbReference type="Pfam" id="PF00188">
    <property type="entry name" value="CAP"/>
    <property type="match status" value="1"/>
</dbReference>
<proteinExistence type="predicted"/>
<dbReference type="PANTHER" id="PTHR31157">
    <property type="entry name" value="SCP DOMAIN-CONTAINING PROTEIN"/>
    <property type="match status" value="1"/>
</dbReference>
<dbReference type="RefSeq" id="WP_140997788.1">
    <property type="nucleotide sequence ID" value="NZ_VDCZ01000006.1"/>
</dbReference>
<protein>
    <recommendedName>
        <fullName evidence="2">SCP domain-containing protein</fullName>
    </recommendedName>
</protein>
<dbReference type="CDD" id="cd05379">
    <property type="entry name" value="CAP_bacterial"/>
    <property type="match status" value="1"/>
</dbReference>
<dbReference type="EMBL" id="WQLW01000006">
    <property type="protein sequence ID" value="MVO09409.1"/>
    <property type="molecule type" value="Genomic_DNA"/>
</dbReference>
<dbReference type="AlphaFoldDB" id="A0A6I4ILC8"/>
<feature type="chain" id="PRO_5026234972" description="SCP domain-containing protein" evidence="1">
    <location>
        <begin position="19"/>
        <end position="169"/>
    </location>
</feature>
<evidence type="ECO:0000313" key="3">
    <source>
        <dbReference type="EMBL" id="MVO09409.1"/>
    </source>
</evidence>
<sequence>MKNTITLLVLFFNLTVLSAQELQLNYSDLEDGVLQLINEHRTTLKLTPLEKDVVLQKAAQDQSNYMLKIKRLSHEQTSVEKKHPKNRIKFHGGTDFHTYGENVLYLTVEPKKYAQSDLVLLAQKIYTEWEISPPHYANMVSNEYAYASLAFAFDPKSRRLYATTVFGNK</sequence>
<accession>A0A6I4ILC8</accession>
<evidence type="ECO:0000313" key="4">
    <source>
        <dbReference type="Proteomes" id="UP000431264"/>
    </source>
</evidence>
<dbReference type="PANTHER" id="PTHR31157:SF1">
    <property type="entry name" value="SCP DOMAIN-CONTAINING PROTEIN"/>
    <property type="match status" value="1"/>
</dbReference>
<dbReference type="Gene3D" id="3.40.33.10">
    <property type="entry name" value="CAP"/>
    <property type="match status" value="1"/>
</dbReference>
<feature type="signal peptide" evidence="1">
    <location>
        <begin position="1"/>
        <end position="18"/>
    </location>
</feature>
<dbReference type="InterPro" id="IPR014044">
    <property type="entry name" value="CAP_dom"/>
</dbReference>
<dbReference type="OrthoDB" id="1360652at2"/>
<dbReference type="InterPro" id="IPR035940">
    <property type="entry name" value="CAP_sf"/>
</dbReference>
<dbReference type="Proteomes" id="UP000431264">
    <property type="component" value="Unassembled WGS sequence"/>
</dbReference>
<reference evidence="4" key="1">
    <citation type="submission" date="2019-05" db="EMBL/GenBank/DDBJ databases">
        <title>Flavobacterium profundi sp. nov., isolated from a deep-sea seamount.</title>
        <authorList>
            <person name="Zhang D.-C."/>
        </authorList>
    </citation>
    <scope>NUCLEOTIDE SEQUENCE [LARGE SCALE GENOMIC DNA]</scope>
    <source>
        <strain evidence="4">TP390</strain>
    </source>
</reference>
<evidence type="ECO:0000259" key="2">
    <source>
        <dbReference type="Pfam" id="PF00188"/>
    </source>
</evidence>
<name>A0A6I4ILC8_9FLAO</name>
<dbReference type="SUPFAM" id="SSF55797">
    <property type="entry name" value="PR-1-like"/>
    <property type="match status" value="1"/>
</dbReference>